<dbReference type="Pfam" id="PF00480">
    <property type="entry name" value="ROK"/>
    <property type="match status" value="1"/>
</dbReference>
<dbReference type="Gene3D" id="3.30.420.40">
    <property type="match status" value="2"/>
</dbReference>
<protein>
    <submittedName>
        <fullName evidence="1">Unannotated protein</fullName>
    </submittedName>
</protein>
<dbReference type="PROSITE" id="PS01125">
    <property type="entry name" value="ROK"/>
    <property type="match status" value="1"/>
</dbReference>
<accession>A0A6J5Z3E5</accession>
<dbReference type="PANTHER" id="PTHR18964:SF173">
    <property type="entry name" value="GLUCOKINASE"/>
    <property type="match status" value="1"/>
</dbReference>
<dbReference type="InterPro" id="IPR000600">
    <property type="entry name" value="ROK"/>
</dbReference>
<dbReference type="InterPro" id="IPR043129">
    <property type="entry name" value="ATPase_NBD"/>
</dbReference>
<organism evidence="1">
    <name type="scientific">freshwater metagenome</name>
    <dbReference type="NCBI Taxonomy" id="449393"/>
    <lineage>
        <taxon>unclassified sequences</taxon>
        <taxon>metagenomes</taxon>
        <taxon>ecological metagenomes</taxon>
    </lineage>
</organism>
<dbReference type="EMBL" id="CAESAN010000013">
    <property type="protein sequence ID" value="CAB4337175.1"/>
    <property type="molecule type" value="Genomic_DNA"/>
</dbReference>
<proteinExistence type="predicted"/>
<evidence type="ECO:0000313" key="1">
    <source>
        <dbReference type="EMBL" id="CAB4337175.1"/>
    </source>
</evidence>
<dbReference type="AlphaFoldDB" id="A0A6J5Z3E5"/>
<reference evidence="1" key="1">
    <citation type="submission" date="2020-05" db="EMBL/GenBank/DDBJ databases">
        <authorList>
            <person name="Chiriac C."/>
            <person name="Salcher M."/>
            <person name="Ghai R."/>
            <person name="Kavagutti S V."/>
        </authorList>
    </citation>
    <scope>NUCLEOTIDE SEQUENCE</scope>
</reference>
<dbReference type="SUPFAM" id="SSF53067">
    <property type="entry name" value="Actin-like ATPase domain"/>
    <property type="match status" value="1"/>
</dbReference>
<sequence length="320" mass="31644">MVATVAANCAIGVDVGGTKVLVAAIDESLGVHHRVTQSSRGLDGTGLLDRLAEMVREAADAAPGEVVGAGFGIAGIFDGKAGVIASSPHLPLAGLPFEAMMAERLEVPVSVDNDGNTAMLAEWRHGAAKGAGDALMLTVGTGIGGGMVVGGRLERGSSRGGAEFGHMVIEFDGPLCECGGHGHFEWYASGNAIGRAGQELAAREPGCPLALGAADRPLTGALVTEMAHDGDGGCIDAIAQVGGRLGQGMVSLVNAFNPELIVVGGGAIAAGELLLGPARAVVESEALPSLGTNVSIVPAHFGADAGMVGAATLAFEAAGA</sequence>
<dbReference type="PANTHER" id="PTHR18964">
    <property type="entry name" value="ROK (REPRESSOR, ORF, KINASE) FAMILY"/>
    <property type="match status" value="1"/>
</dbReference>
<gene>
    <name evidence="1" type="ORF">UFOPK3547_00270</name>
</gene>
<dbReference type="InterPro" id="IPR049874">
    <property type="entry name" value="ROK_cs"/>
</dbReference>
<name>A0A6J5Z3E5_9ZZZZ</name>